<feature type="compositionally biased region" description="Basic residues" evidence="1">
    <location>
        <begin position="292"/>
        <end position="304"/>
    </location>
</feature>
<name>A0AAN7P9U0_9COLE</name>
<organism evidence="2 3">
    <name type="scientific">Aquatica leii</name>
    <dbReference type="NCBI Taxonomy" id="1421715"/>
    <lineage>
        <taxon>Eukaryota</taxon>
        <taxon>Metazoa</taxon>
        <taxon>Ecdysozoa</taxon>
        <taxon>Arthropoda</taxon>
        <taxon>Hexapoda</taxon>
        <taxon>Insecta</taxon>
        <taxon>Pterygota</taxon>
        <taxon>Neoptera</taxon>
        <taxon>Endopterygota</taxon>
        <taxon>Coleoptera</taxon>
        <taxon>Polyphaga</taxon>
        <taxon>Elateriformia</taxon>
        <taxon>Elateroidea</taxon>
        <taxon>Lampyridae</taxon>
        <taxon>Luciolinae</taxon>
        <taxon>Aquatica</taxon>
    </lineage>
</organism>
<sequence length="327" mass="36920">MPIDREKITQVVNECVNILDGNTVGAKIGCYSVALIGFTVAVRRIRPFSRFIRPTDIPKQFIQKRQQLVGTVERIEPSNGLLLIKHKPLIPLPFSNKTLLPVKLTNVEVTRNGISWLQTIVVGTQVTFIPITVQKTGFNAVTFTQLDNKKKLQNIDVGESLISIGFASLSNFEEKTLNLESKKYYKRLELAKLKAQPRIPIQAVQAIGPEIKIIDVKELERELLPRLVDALKAVFALRKDSTEEVTSTKLTLDINRENKKRKDDQRTPPEEKGCIEGSQPSFSQQKDTNMVKKPRGWPKGKTRKPRDESQDSLRSRSTSRESTHKGG</sequence>
<feature type="region of interest" description="Disordered" evidence="1">
    <location>
        <begin position="256"/>
        <end position="327"/>
    </location>
</feature>
<dbReference type="Proteomes" id="UP001353858">
    <property type="component" value="Unassembled WGS sequence"/>
</dbReference>
<feature type="compositionally biased region" description="Basic and acidic residues" evidence="1">
    <location>
        <begin position="256"/>
        <end position="274"/>
    </location>
</feature>
<accession>A0AAN7P9U0</accession>
<dbReference type="InterPro" id="IPR042421">
    <property type="entry name" value="C3orf33-like"/>
</dbReference>
<evidence type="ECO:0000256" key="1">
    <source>
        <dbReference type="SAM" id="MobiDB-lite"/>
    </source>
</evidence>
<dbReference type="PANTHER" id="PTHR28434">
    <property type="entry name" value="PROTEIN C3ORF33"/>
    <property type="match status" value="1"/>
</dbReference>
<evidence type="ECO:0000313" key="3">
    <source>
        <dbReference type="Proteomes" id="UP001353858"/>
    </source>
</evidence>
<comment type="caution">
    <text evidence="2">The sequence shown here is derived from an EMBL/GenBank/DDBJ whole genome shotgun (WGS) entry which is preliminary data.</text>
</comment>
<feature type="compositionally biased region" description="Polar residues" evidence="1">
    <location>
        <begin position="278"/>
        <end position="288"/>
    </location>
</feature>
<feature type="compositionally biased region" description="Basic and acidic residues" evidence="1">
    <location>
        <begin position="305"/>
        <end position="327"/>
    </location>
</feature>
<dbReference type="GO" id="GO:0005615">
    <property type="term" value="C:extracellular space"/>
    <property type="evidence" value="ECO:0007669"/>
    <property type="project" value="TreeGrafter"/>
</dbReference>
<gene>
    <name evidence="2" type="ORF">RN001_000366</name>
</gene>
<proteinExistence type="predicted"/>
<dbReference type="AlphaFoldDB" id="A0AAN7P9U0"/>
<dbReference type="PANTHER" id="PTHR28434:SF1">
    <property type="entry name" value="PROTEIN C3ORF33"/>
    <property type="match status" value="1"/>
</dbReference>
<keyword evidence="3" id="KW-1185">Reference proteome</keyword>
<dbReference type="EMBL" id="JARPUR010000001">
    <property type="protein sequence ID" value="KAK4884095.1"/>
    <property type="molecule type" value="Genomic_DNA"/>
</dbReference>
<evidence type="ECO:0000313" key="2">
    <source>
        <dbReference type="EMBL" id="KAK4884095.1"/>
    </source>
</evidence>
<reference evidence="3" key="1">
    <citation type="submission" date="2023-01" db="EMBL/GenBank/DDBJ databases">
        <title>Key to firefly adult light organ development and bioluminescence: homeobox transcription factors regulate luciferase expression and transportation to peroxisome.</title>
        <authorList>
            <person name="Fu X."/>
        </authorList>
    </citation>
    <scope>NUCLEOTIDE SEQUENCE [LARGE SCALE GENOMIC DNA]</scope>
</reference>
<protein>
    <submittedName>
        <fullName evidence="2">Uncharacterized protein</fullName>
    </submittedName>
</protein>